<reference evidence="2 3" key="1">
    <citation type="submission" date="2018-11" db="EMBL/GenBank/DDBJ databases">
        <title>Genome assembly of Steccherinum ochraceum LE-BIN_3174, the white-rot fungus of the Steccherinaceae family (The Residual Polyporoid clade, Polyporales, Basidiomycota).</title>
        <authorList>
            <person name="Fedorova T.V."/>
            <person name="Glazunova O.A."/>
            <person name="Landesman E.O."/>
            <person name="Moiseenko K.V."/>
            <person name="Psurtseva N.V."/>
            <person name="Savinova O.S."/>
            <person name="Shakhova N.V."/>
            <person name="Tyazhelova T.V."/>
            <person name="Vasina D.V."/>
        </authorList>
    </citation>
    <scope>NUCLEOTIDE SEQUENCE [LARGE SCALE GENOMIC DNA]</scope>
    <source>
        <strain evidence="2 3">LE-BIN_3174</strain>
    </source>
</reference>
<dbReference type="Proteomes" id="UP000292702">
    <property type="component" value="Unassembled WGS sequence"/>
</dbReference>
<dbReference type="AlphaFoldDB" id="A0A4R0REU5"/>
<organism evidence="2 3">
    <name type="scientific">Steccherinum ochraceum</name>
    <dbReference type="NCBI Taxonomy" id="92696"/>
    <lineage>
        <taxon>Eukaryota</taxon>
        <taxon>Fungi</taxon>
        <taxon>Dikarya</taxon>
        <taxon>Basidiomycota</taxon>
        <taxon>Agaricomycotina</taxon>
        <taxon>Agaricomycetes</taxon>
        <taxon>Polyporales</taxon>
        <taxon>Steccherinaceae</taxon>
        <taxon>Steccherinum</taxon>
    </lineage>
</organism>
<keyword evidence="3" id="KW-1185">Reference proteome</keyword>
<comment type="caution">
    <text evidence="2">The sequence shown here is derived from an EMBL/GenBank/DDBJ whole genome shotgun (WGS) entry which is preliminary data.</text>
</comment>
<proteinExistence type="predicted"/>
<accession>A0A4R0REU5</accession>
<feature type="compositionally biased region" description="Polar residues" evidence="1">
    <location>
        <begin position="35"/>
        <end position="45"/>
    </location>
</feature>
<dbReference type="OrthoDB" id="3023291at2759"/>
<evidence type="ECO:0000313" key="3">
    <source>
        <dbReference type="Proteomes" id="UP000292702"/>
    </source>
</evidence>
<name>A0A4R0REU5_9APHY</name>
<sequence length="326" mass="36659">MVDIFTRFYTFLFTLARDPVPNLPEDETEERIPCSSLTPSDAKNPTQQLTSDFLHVRDHAVLADVAMAEASDAIAAVLRTTRLVFQPRLRATIRELLAKWRSCHDEQRDLIWRSRELAGGAQAMATDFVQVCTPRLQDPTLPLSEKLVELRDYDQAIHRHTEELTQFENSLGELVKKVGSIADEWSKLGSQFRKGKAIVVSTKFEEVLLKVGHLSESLSARDNTVADVLHLLSPRFFSTVIDSSPTMQIEDATWGSGSHGLIFELSLMAYLSLAIHHDIQHVVHQIEASTWEGSSQAIVDAVHPIEVAYKPLIESLRQYQVVVVNH</sequence>
<feature type="region of interest" description="Disordered" evidence="1">
    <location>
        <begin position="24"/>
        <end position="45"/>
    </location>
</feature>
<gene>
    <name evidence="2" type="ORF">EIP91_005967</name>
</gene>
<protein>
    <submittedName>
        <fullName evidence="2">Uncharacterized protein</fullName>
    </submittedName>
</protein>
<dbReference type="EMBL" id="RWJN01000320">
    <property type="protein sequence ID" value="TCD63129.1"/>
    <property type="molecule type" value="Genomic_DNA"/>
</dbReference>
<evidence type="ECO:0000313" key="2">
    <source>
        <dbReference type="EMBL" id="TCD63129.1"/>
    </source>
</evidence>
<evidence type="ECO:0000256" key="1">
    <source>
        <dbReference type="SAM" id="MobiDB-lite"/>
    </source>
</evidence>